<sequence length="263" mass="30822">MIDIHCHIVHNIDDGAKSLEESIEMAKIAHKDGIKKIINTSHYHLDSDFITGKELEKRILEFNNILKENGIDLEVLIGNELYYSRDLMNKIDELDFYSLNKSKYILIEFPPNNIPENMEDIIYEFKIRNYTPIIAHIERYYQVLKNPNLAYEYINSGALIQLNASSVTGKYGKEVKDICNTLLTYDMVHFIATDAHSSNRRRPILKDCYNYVENILGKEKADNIFYENPKIIIENKDIKIDNPKKYEEKGFKNIFKRIFKKSS</sequence>
<evidence type="ECO:0000256" key="4">
    <source>
        <dbReference type="ARBA" id="ARBA00022912"/>
    </source>
</evidence>
<evidence type="ECO:0000313" key="6">
    <source>
        <dbReference type="EMBL" id="SHK56813.1"/>
    </source>
</evidence>
<evidence type="ECO:0000313" key="7">
    <source>
        <dbReference type="Proteomes" id="UP000242497"/>
    </source>
</evidence>
<protein>
    <recommendedName>
        <fullName evidence="2">protein-tyrosine-phosphatase</fullName>
        <ecNumber evidence="2">3.1.3.48</ecNumber>
    </recommendedName>
</protein>
<name>A0A1M6TIT2_9FIRM</name>
<dbReference type="Gene3D" id="3.20.20.140">
    <property type="entry name" value="Metal-dependent hydrolases"/>
    <property type="match status" value="1"/>
</dbReference>
<gene>
    <name evidence="6" type="ORF">SAMN02744037_02609</name>
</gene>
<keyword evidence="7" id="KW-1185">Reference proteome</keyword>
<dbReference type="PIRSF" id="PIRSF016557">
    <property type="entry name" value="Caps_synth_CpsB"/>
    <property type="match status" value="1"/>
</dbReference>
<dbReference type="InterPro" id="IPR016195">
    <property type="entry name" value="Pol/histidinol_Pase-like"/>
</dbReference>
<evidence type="ECO:0000256" key="5">
    <source>
        <dbReference type="ARBA" id="ARBA00051722"/>
    </source>
</evidence>
<dbReference type="InterPro" id="IPR016667">
    <property type="entry name" value="Caps_polysacc_synth_CpsB/CapC"/>
</dbReference>
<evidence type="ECO:0000256" key="1">
    <source>
        <dbReference type="ARBA" id="ARBA00005750"/>
    </source>
</evidence>
<dbReference type="Pfam" id="PF19567">
    <property type="entry name" value="CpsB_CapC"/>
    <property type="match status" value="1"/>
</dbReference>
<organism evidence="6 7">
    <name type="scientific">Tepidibacter formicigenes DSM 15518</name>
    <dbReference type="NCBI Taxonomy" id="1123349"/>
    <lineage>
        <taxon>Bacteria</taxon>
        <taxon>Bacillati</taxon>
        <taxon>Bacillota</taxon>
        <taxon>Clostridia</taxon>
        <taxon>Peptostreptococcales</taxon>
        <taxon>Peptostreptococcaceae</taxon>
        <taxon>Tepidibacter</taxon>
    </lineage>
</organism>
<dbReference type="PANTHER" id="PTHR39181">
    <property type="entry name" value="TYROSINE-PROTEIN PHOSPHATASE YWQE"/>
    <property type="match status" value="1"/>
</dbReference>
<dbReference type="PANTHER" id="PTHR39181:SF1">
    <property type="entry name" value="TYROSINE-PROTEIN PHOSPHATASE YWQE"/>
    <property type="match status" value="1"/>
</dbReference>
<proteinExistence type="inferred from homology"/>
<accession>A0A1M6TIT2</accession>
<comment type="similarity">
    <text evidence="1">Belongs to the metallo-dependent hydrolases superfamily. CpsB/CapC family.</text>
</comment>
<dbReference type="AlphaFoldDB" id="A0A1M6TIT2"/>
<dbReference type="EMBL" id="FRAE01000097">
    <property type="protein sequence ID" value="SHK56813.1"/>
    <property type="molecule type" value="Genomic_DNA"/>
</dbReference>
<evidence type="ECO:0000256" key="3">
    <source>
        <dbReference type="ARBA" id="ARBA00022801"/>
    </source>
</evidence>
<dbReference type="OrthoDB" id="9788539at2"/>
<dbReference type="Proteomes" id="UP000242497">
    <property type="component" value="Unassembled WGS sequence"/>
</dbReference>
<keyword evidence="4" id="KW-0904">Protein phosphatase</keyword>
<dbReference type="EC" id="3.1.3.48" evidence="2"/>
<dbReference type="STRING" id="1123349.SAMN02744037_02609"/>
<dbReference type="RefSeq" id="WP_072890727.1">
    <property type="nucleotide sequence ID" value="NZ_FRAE01000097.1"/>
</dbReference>
<reference evidence="7" key="1">
    <citation type="submission" date="2016-11" db="EMBL/GenBank/DDBJ databases">
        <authorList>
            <person name="Varghese N."/>
            <person name="Submissions S."/>
        </authorList>
    </citation>
    <scope>NUCLEOTIDE SEQUENCE [LARGE SCALE GENOMIC DNA]</scope>
    <source>
        <strain evidence="7">DSM 15518</strain>
    </source>
</reference>
<comment type="catalytic activity">
    <reaction evidence="5">
        <text>O-phospho-L-tyrosyl-[protein] + H2O = L-tyrosyl-[protein] + phosphate</text>
        <dbReference type="Rhea" id="RHEA:10684"/>
        <dbReference type="Rhea" id="RHEA-COMP:10136"/>
        <dbReference type="Rhea" id="RHEA-COMP:20101"/>
        <dbReference type="ChEBI" id="CHEBI:15377"/>
        <dbReference type="ChEBI" id="CHEBI:43474"/>
        <dbReference type="ChEBI" id="CHEBI:46858"/>
        <dbReference type="ChEBI" id="CHEBI:61978"/>
        <dbReference type="EC" id="3.1.3.48"/>
    </reaction>
</comment>
<dbReference type="SUPFAM" id="SSF89550">
    <property type="entry name" value="PHP domain-like"/>
    <property type="match status" value="1"/>
</dbReference>
<evidence type="ECO:0000256" key="2">
    <source>
        <dbReference type="ARBA" id="ARBA00013064"/>
    </source>
</evidence>
<dbReference type="GO" id="GO:0004725">
    <property type="term" value="F:protein tyrosine phosphatase activity"/>
    <property type="evidence" value="ECO:0007669"/>
    <property type="project" value="UniProtKB-EC"/>
</dbReference>
<keyword evidence="3" id="KW-0378">Hydrolase</keyword>
<dbReference type="GO" id="GO:0030145">
    <property type="term" value="F:manganese ion binding"/>
    <property type="evidence" value="ECO:0007669"/>
    <property type="project" value="InterPro"/>
</dbReference>